<evidence type="ECO:0000313" key="4">
    <source>
        <dbReference type="EMBL" id="APT58384.1"/>
    </source>
</evidence>
<evidence type="ECO:0000256" key="1">
    <source>
        <dbReference type="ARBA" id="ARBA00022741"/>
    </source>
</evidence>
<dbReference type="GO" id="GO:0005524">
    <property type="term" value="F:ATP binding"/>
    <property type="evidence" value="ECO:0007669"/>
    <property type="project" value="UniProtKB-KW"/>
</dbReference>
<dbReference type="Pfam" id="PF03969">
    <property type="entry name" value="AFG1_ATPase"/>
    <property type="match status" value="1"/>
</dbReference>
<accession>A0A1L7AHW9</accession>
<dbReference type="Gene3D" id="3.40.50.300">
    <property type="entry name" value="P-loop containing nucleotide triphosphate hydrolases"/>
    <property type="match status" value="1"/>
</dbReference>
<proteinExistence type="predicted"/>
<name>A0A1L7AHW9_9PROT</name>
<dbReference type="EMBL" id="CP015583">
    <property type="protein sequence ID" value="APT58384.1"/>
    <property type="molecule type" value="Genomic_DNA"/>
</dbReference>
<evidence type="ECO:0000256" key="2">
    <source>
        <dbReference type="ARBA" id="ARBA00022840"/>
    </source>
</evidence>
<dbReference type="PANTHER" id="PTHR12169">
    <property type="entry name" value="ATPASE N2B"/>
    <property type="match status" value="1"/>
</dbReference>
<evidence type="ECO:0000313" key="5">
    <source>
        <dbReference type="Proteomes" id="UP000185494"/>
    </source>
</evidence>
<protein>
    <submittedName>
        <fullName evidence="4">ATPase</fullName>
    </submittedName>
</protein>
<feature type="region of interest" description="Disordered" evidence="3">
    <location>
        <begin position="1"/>
        <end position="24"/>
    </location>
</feature>
<dbReference type="RefSeq" id="WP_075799150.1">
    <property type="nucleotide sequence ID" value="NZ_CP015583.1"/>
</dbReference>
<dbReference type="InterPro" id="IPR027417">
    <property type="entry name" value="P-loop_NTPase"/>
</dbReference>
<dbReference type="NCBIfam" id="NF040713">
    <property type="entry name" value="ZapE"/>
    <property type="match status" value="1"/>
</dbReference>
<sequence length="397" mass="44117">MDGSLPGTLADAPAPQGEGPLPAYRNRVAAGNLRPDPAQEAAAERLQDLWRRIRGYDPKPLAEPAPEGGGLLGRLFRRKAAAEALPEAPKGLYLVGEVGRGKSMLMDLFFDTAEIARKQRIHFHQFMQDCHRRIHLWKRENPNGDDPIPPLADSIAAKAALLCFDEFQVHDITDAMILGRLFEALFARGVVVVATSNTAPEDLFKGKPGRDAFLPFIALIQARTELLFLDSRQDYRRDRGRSLTTTWHSPDDGRAERALDAAFRELTGRDHGEPARIEMPGRSFTVSQAHGGVARAGFDELCGAFLGPGDYLALATRFHTLILDGVPRLGPENYDKARRFITLIDALYEHRCKLVASAAAQPDTLYERGENAQMFQRTASRLMEMQSREYLALPHLD</sequence>
<dbReference type="KEGG" id="rgi:RGI145_15990"/>
<dbReference type="InterPro" id="IPR005654">
    <property type="entry name" value="ATPase_AFG1-like"/>
</dbReference>
<dbReference type="STRING" id="257708.RGI145_15990"/>
<evidence type="ECO:0000256" key="3">
    <source>
        <dbReference type="SAM" id="MobiDB-lite"/>
    </source>
</evidence>
<organism evidence="4 5">
    <name type="scientific">Roseomonas gilardii</name>
    <dbReference type="NCBI Taxonomy" id="257708"/>
    <lineage>
        <taxon>Bacteria</taxon>
        <taxon>Pseudomonadati</taxon>
        <taxon>Pseudomonadota</taxon>
        <taxon>Alphaproteobacteria</taxon>
        <taxon>Acetobacterales</taxon>
        <taxon>Roseomonadaceae</taxon>
        <taxon>Roseomonas</taxon>
    </lineage>
</organism>
<dbReference type="GO" id="GO:0005737">
    <property type="term" value="C:cytoplasm"/>
    <property type="evidence" value="ECO:0007669"/>
    <property type="project" value="TreeGrafter"/>
</dbReference>
<dbReference type="PANTHER" id="PTHR12169:SF6">
    <property type="entry name" value="AFG1-LIKE ATPASE"/>
    <property type="match status" value="1"/>
</dbReference>
<dbReference type="Proteomes" id="UP000185494">
    <property type="component" value="Chromosome 1"/>
</dbReference>
<keyword evidence="1" id="KW-0547">Nucleotide-binding</keyword>
<reference evidence="4 5" key="1">
    <citation type="submission" date="2016-05" db="EMBL/GenBank/DDBJ databases">
        <title>Complete Genome and Methylome Analysis of Psychrotrophic Bacterial Isolates from Antarctic Lake Untersee.</title>
        <authorList>
            <person name="Fomenkov A."/>
            <person name="Akimov V.N."/>
            <person name="Vasilyeva L.V."/>
            <person name="Andersen D."/>
            <person name="Vincze T."/>
            <person name="Roberts R.J."/>
        </authorList>
    </citation>
    <scope>NUCLEOTIDE SEQUENCE [LARGE SCALE GENOMIC DNA]</scope>
    <source>
        <strain evidence="4 5">U14-5</strain>
    </source>
</reference>
<keyword evidence="2" id="KW-0067">ATP-binding</keyword>
<dbReference type="AlphaFoldDB" id="A0A1L7AHW9"/>
<dbReference type="GO" id="GO:0016887">
    <property type="term" value="F:ATP hydrolysis activity"/>
    <property type="evidence" value="ECO:0007669"/>
    <property type="project" value="InterPro"/>
</dbReference>
<dbReference type="eggNOG" id="COG1485">
    <property type="taxonomic scope" value="Bacteria"/>
</dbReference>
<gene>
    <name evidence="4" type="ORF">RGI145_15990</name>
</gene>
<dbReference type="SUPFAM" id="SSF52540">
    <property type="entry name" value="P-loop containing nucleoside triphosphate hydrolases"/>
    <property type="match status" value="1"/>
</dbReference>